<accession>A0AAV1A1M8</accession>
<dbReference type="EMBL" id="OX451738">
    <property type="protein sequence ID" value="CAI8602982.1"/>
    <property type="molecule type" value="Genomic_DNA"/>
</dbReference>
<sequence>MDGLQTLVHKEIIDTFEIAKLAYQPFSEIDHLFSTNHSVDLKQIWNIIDKEGITHSVIYNKSEEHPIVLSGWWELQNYYSLLDDVSVVVAYYGNNVFEVVGFKELTTSQELPKSHSRFIYNEGIFVFDVDITPMKILRDDFAQVLRDHNYEVLELCGVNRMFYKSILFVPEDMIIFRLDVTYSNKKCHVYKD</sequence>
<protein>
    <submittedName>
        <fullName evidence="1">Uncharacterized protein</fullName>
    </submittedName>
</protein>
<dbReference type="AlphaFoldDB" id="A0AAV1A1M8"/>
<proteinExistence type="predicted"/>
<evidence type="ECO:0000313" key="1">
    <source>
        <dbReference type="EMBL" id="CAI8602982.1"/>
    </source>
</evidence>
<reference evidence="1 2" key="1">
    <citation type="submission" date="2023-01" db="EMBL/GenBank/DDBJ databases">
        <authorList>
            <person name="Kreplak J."/>
        </authorList>
    </citation>
    <scope>NUCLEOTIDE SEQUENCE [LARGE SCALE GENOMIC DNA]</scope>
</reference>
<dbReference type="Proteomes" id="UP001157006">
    <property type="component" value="Chromosome 3"/>
</dbReference>
<gene>
    <name evidence="1" type="ORF">VFH_III065840</name>
</gene>
<evidence type="ECO:0000313" key="2">
    <source>
        <dbReference type="Proteomes" id="UP001157006"/>
    </source>
</evidence>
<name>A0AAV1A1M8_VICFA</name>
<keyword evidence="2" id="KW-1185">Reference proteome</keyword>
<organism evidence="1 2">
    <name type="scientific">Vicia faba</name>
    <name type="common">Broad bean</name>
    <name type="synonym">Faba vulgaris</name>
    <dbReference type="NCBI Taxonomy" id="3906"/>
    <lineage>
        <taxon>Eukaryota</taxon>
        <taxon>Viridiplantae</taxon>
        <taxon>Streptophyta</taxon>
        <taxon>Embryophyta</taxon>
        <taxon>Tracheophyta</taxon>
        <taxon>Spermatophyta</taxon>
        <taxon>Magnoliopsida</taxon>
        <taxon>eudicotyledons</taxon>
        <taxon>Gunneridae</taxon>
        <taxon>Pentapetalae</taxon>
        <taxon>rosids</taxon>
        <taxon>fabids</taxon>
        <taxon>Fabales</taxon>
        <taxon>Fabaceae</taxon>
        <taxon>Papilionoideae</taxon>
        <taxon>50 kb inversion clade</taxon>
        <taxon>NPAAA clade</taxon>
        <taxon>Hologalegina</taxon>
        <taxon>IRL clade</taxon>
        <taxon>Fabeae</taxon>
        <taxon>Vicia</taxon>
    </lineage>
</organism>